<dbReference type="Pfam" id="PF04616">
    <property type="entry name" value="Glyco_hydro_43"/>
    <property type="match status" value="1"/>
</dbReference>
<dbReference type="InterPro" id="IPR006710">
    <property type="entry name" value="Glyco_hydro_43"/>
</dbReference>
<evidence type="ECO:0000256" key="3">
    <source>
        <dbReference type="ARBA" id="ARBA00022801"/>
    </source>
</evidence>
<dbReference type="Proteomes" id="UP000660729">
    <property type="component" value="Unassembled WGS sequence"/>
</dbReference>
<dbReference type="Gene3D" id="2.115.10.20">
    <property type="entry name" value="Glycosyl hydrolase domain, family 43"/>
    <property type="match status" value="1"/>
</dbReference>
<feature type="site" description="Important for catalytic activity, responsible for pKa modulation of the active site Glu and correct orientation of both the proton donor and substrate" evidence="6">
    <location>
        <position position="206"/>
    </location>
</feature>
<keyword evidence="4 7" id="KW-0326">Glycosidase</keyword>
<comment type="pathway">
    <text evidence="1">Glycan metabolism; L-arabinan degradation.</text>
</comment>
<sequence length="368" mass="40325">MPLTPAGGLSASELFSQEALPMLLTTAVLLTSLTRSIVSQACYPQPLPIPCHGPACISDYPTPNSSLQYQDTRVIRHHESSFYYPISRGNHTGLGLNVVTAPTLSGPWTYAYQILKGPLKSPCGAANNHSGTWRWAPEIHFVNGTYCLYYTVEYPVPGEVCFDICVATSSTMGKDDWNDQGSIGIPLPEREKANDGTTRDPYVRLDGNLLSDSKDPQGVVEPLFMVFGSYQFGLYGITLANMTSVMPGERPELIIAAQYQKPASTILQDQSGNYTEGAHQLVNGDYIYLFYSRGACCEAPGHDAGSVYQTQVCRTVRSNGPRGLYVDRDGENCLTGGSLGWHRKGSIFLYSNSGERLDLRIMLEVYES</sequence>
<dbReference type="PANTHER" id="PTHR43301:SF3">
    <property type="entry name" value="ARABINAN ENDO-1,5-ALPHA-L-ARABINOSIDASE A-RELATED"/>
    <property type="match status" value="1"/>
</dbReference>
<dbReference type="OrthoDB" id="195678at2759"/>
<keyword evidence="10" id="KW-1185">Reference proteome</keyword>
<dbReference type="GO" id="GO:0005975">
    <property type="term" value="P:carbohydrate metabolic process"/>
    <property type="evidence" value="ECO:0007669"/>
    <property type="project" value="InterPro"/>
</dbReference>
<dbReference type="AlphaFoldDB" id="A0A8H6VPJ0"/>
<dbReference type="SUPFAM" id="SSF75005">
    <property type="entry name" value="Arabinanase/levansucrase/invertase"/>
    <property type="match status" value="1"/>
</dbReference>
<protein>
    <recommendedName>
        <fullName evidence="5">Endo-1,5-alpha-L-arabinanase A</fullName>
    </recommendedName>
</protein>
<evidence type="ECO:0000256" key="5">
    <source>
        <dbReference type="ARBA" id="ARBA00042202"/>
    </source>
</evidence>
<feature type="region of interest" description="Disordered" evidence="8">
    <location>
        <begin position="179"/>
        <end position="200"/>
    </location>
</feature>
<keyword evidence="3 7" id="KW-0378">Hydrolase</keyword>
<comment type="similarity">
    <text evidence="2 7">Belongs to the glycosyl hydrolase 43 family.</text>
</comment>
<gene>
    <name evidence="9" type="ORF">HII31_00921</name>
</gene>
<feature type="compositionally biased region" description="Basic and acidic residues" evidence="8">
    <location>
        <begin position="188"/>
        <end position="200"/>
    </location>
</feature>
<dbReference type="InterPro" id="IPR023296">
    <property type="entry name" value="Glyco_hydro_beta-prop_sf"/>
</dbReference>
<comment type="caution">
    <text evidence="9">The sequence shown here is derived from an EMBL/GenBank/DDBJ whole genome shotgun (WGS) entry which is preliminary data.</text>
</comment>
<evidence type="ECO:0000256" key="2">
    <source>
        <dbReference type="ARBA" id="ARBA00009865"/>
    </source>
</evidence>
<reference evidence="9" key="1">
    <citation type="submission" date="2020-04" db="EMBL/GenBank/DDBJ databases">
        <title>Draft genome resource of the tomato pathogen Pseudocercospora fuligena.</title>
        <authorList>
            <person name="Zaccaron A."/>
        </authorList>
    </citation>
    <scope>NUCLEOTIDE SEQUENCE</scope>
    <source>
        <strain evidence="9">PF001</strain>
    </source>
</reference>
<evidence type="ECO:0000313" key="10">
    <source>
        <dbReference type="Proteomes" id="UP000660729"/>
    </source>
</evidence>
<evidence type="ECO:0000313" key="9">
    <source>
        <dbReference type="EMBL" id="KAF7197832.1"/>
    </source>
</evidence>
<dbReference type="EMBL" id="JABCIY010000007">
    <property type="protein sequence ID" value="KAF7197832.1"/>
    <property type="molecule type" value="Genomic_DNA"/>
</dbReference>
<evidence type="ECO:0000256" key="4">
    <source>
        <dbReference type="ARBA" id="ARBA00023295"/>
    </source>
</evidence>
<proteinExistence type="inferred from homology"/>
<accession>A0A8H6VPJ0</accession>
<dbReference type="InterPro" id="IPR050727">
    <property type="entry name" value="GH43_arabinanases"/>
</dbReference>
<evidence type="ECO:0000256" key="8">
    <source>
        <dbReference type="SAM" id="MobiDB-lite"/>
    </source>
</evidence>
<organism evidence="9 10">
    <name type="scientific">Pseudocercospora fuligena</name>
    <dbReference type="NCBI Taxonomy" id="685502"/>
    <lineage>
        <taxon>Eukaryota</taxon>
        <taxon>Fungi</taxon>
        <taxon>Dikarya</taxon>
        <taxon>Ascomycota</taxon>
        <taxon>Pezizomycotina</taxon>
        <taxon>Dothideomycetes</taxon>
        <taxon>Dothideomycetidae</taxon>
        <taxon>Mycosphaerellales</taxon>
        <taxon>Mycosphaerellaceae</taxon>
        <taxon>Pseudocercospora</taxon>
    </lineage>
</organism>
<evidence type="ECO:0000256" key="1">
    <source>
        <dbReference type="ARBA" id="ARBA00004834"/>
    </source>
</evidence>
<dbReference type="GO" id="GO:0004553">
    <property type="term" value="F:hydrolase activity, hydrolyzing O-glycosyl compounds"/>
    <property type="evidence" value="ECO:0007669"/>
    <property type="project" value="InterPro"/>
</dbReference>
<evidence type="ECO:0000256" key="6">
    <source>
        <dbReference type="PIRSR" id="PIRSR606710-2"/>
    </source>
</evidence>
<name>A0A8H6VPJ0_9PEZI</name>
<dbReference type="PANTHER" id="PTHR43301">
    <property type="entry name" value="ARABINAN ENDO-1,5-ALPHA-L-ARABINOSIDASE"/>
    <property type="match status" value="1"/>
</dbReference>
<evidence type="ECO:0000256" key="7">
    <source>
        <dbReference type="RuleBase" id="RU361187"/>
    </source>
</evidence>